<comment type="caution">
    <text evidence="6">The sequence shown here is derived from an EMBL/GenBank/DDBJ whole genome shotgun (WGS) entry which is preliminary data.</text>
</comment>
<dbReference type="InterPro" id="IPR001789">
    <property type="entry name" value="Sig_transdc_resp-reg_receiver"/>
</dbReference>
<dbReference type="SMART" id="SM00448">
    <property type="entry name" value="REC"/>
    <property type="match status" value="1"/>
</dbReference>
<evidence type="ECO:0000256" key="1">
    <source>
        <dbReference type="ARBA" id="ARBA00018672"/>
    </source>
</evidence>
<dbReference type="SUPFAM" id="SSF52172">
    <property type="entry name" value="CheY-like"/>
    <property type="match status" value="1"/>
</dbReference>
<dbReference type="InterPro" id="IPR050595">
    <property type="entry name" value="Bact_response_regulator"/>
</dbReference>
<comment type="caution">
    <text evidence="4">Lacks conserved residue(s) required for the propagation of feature annotation.</text>
</comment>
<keyword evidence="6" id="KW-0808">Transferase</keyword>
<evidence type="ECO:0000313" key="7">
    <source>
        <dbReference type="Proteomes" id="UP000075670"/>
    </source>
</evidence>
<dbReference type="PANTHER" id="PTHR44591:SF3">
    <property type="entry name" value="RESPONSE REGULATORY DOMAIN-CONTAINING PROTEIN"/>
    <property type="match status" value="1"/>
</dbReference>
<reference evidence="6 7" key="1">
    <citation type="submission" date="2016-02" db="EMBL/GenBank/DDBJ databases">
        <title>Genome sequence of Moorella mulderi DSM 14980.</title>
        <authorList>
            <person name="Poehlein A."/>
            <person name="Daniel R."/>
        </authorList>
    </citation>
    <scope>NUCLEOTIDE SEQUENCE [LARGE SCALE GENOMIC DNA]</scope>
    <source>
        <strain evidence="6 7">DSM 14980</strain>
    </source>
</reference>
<keyword evidence="2" id="KW-0597">Phosphoprotein</keyword>
<evidence type="ECO:0000313" key="6">
    <source>
        <dbReference type="EMBL" id="KYH32035.1"/>
    </source>
</evidence>
<dbReference type="PROSITE" id="PS50110">
    <property type="entry name" value="RESPONSE_REGULATORY"/>
    <property type="match status" value="1"/>
</dbReference>
<dbReference type="Proteomes" id="UP000075670">
    <property type="component" value="Unassembled WGS sequence"/>
</dbReference>
<proteinExistence type="predicted"/>
<dbReference type="RefSeq" id="WP_062284400.1">
    <property type="nucleotide sequence ID" value="NZ_LTBC01000006.1"/>
</dbReference>
<comment type="function">
    <text evidence="3">May play the central regulatory role in sporulation. It may be an element of the effector pathway responsible for the activation of sporulation genes in response to nutritional stress. Spo0A may act in concert with spo0H (a sigma factor) to control the expression of some genes that are critical to the sporulation process.</text>
</comment>
<protein>
    <recommendedName>
        <fullName evidence="1">Stage 0 sporulation protein A homolog</fullName>
    </recommendedName>
</protein>
<sequence length="129" mass="14097">MLLVEGSTLARLTYKAALEGRGYAMEETGTGREALAKAVSAVYAAVVLNLRLREMSGLGLLETIRAMPGYRTVPVIVLAGGDDAALGRWAVEREKTRAACSNPSGLKTWHFWWTSLFATAQNDKARLRR</sequence>
<accession>A0A151AWK5</accession>
<dbReference type="OrthoDB" id="9971716at2"/>
<organism evidence="6 7">
    <name type="scientific">Moorella mulderi DSM 14980</name>
    <dbReference type="NCBI Taxonomy" id="1122241"/>
    <lineage>
        <taxon>Bacteria</taxon>
        <taxon>Bacillati</taxon>
        <taxon>Bacillota</taxon>
        <taxon>Clostridia</taxon>
        <taxon>Neomoorellales</taxon>
        <taxon>Neomoorellaceae</taxon>
        <taxon>Neomoorella</taxon>
    </lineage>
</organism>
<dbReference type="PATRIC" id="fig|1122241.3.peg.2037"/>
<feature type="domain" description="Response regulatory" evidence="5">
    <location>
        <begin position="1"/>
        <end position="117"/>
    </location>
</feature>
<evidence type="ECO:0000256" key="4">
    <source>
        <dbReference type="PROSITE-ProRule" id="PRU00169"/>
    </source>
</evidence>
<dbReference type="InterPro" id="IPR011006">
    <property type="entry name" value="CheY-like_superfamily"/>
</dbReference>
<gene>
    <name evidence="6" type="primary">frzE</name>
    <name evidence="6" type="ORF">MOMUL_19170</name>
</gene>
<dbReference type="EMBL" id="LTBC01000006">
    <property type="protein sequence ID" value="KYH32035.1"/>
    <property type="molecule type" value="Genomic_DNA"/>
</dbReference>
<dbReference type="GO" id="GO:0000160">
    <property type="term" value="P:phosphorelay signal transduction system"/>
    <property type="evidence" value="ECO:0007669"/>
    <property type="project" value="InterPro"/>
</dbReference>
<dbReference type="CDD" id="cd00156">
    <property type="entry name" value="REC"/>
    <property type="match status" value="1"/>
</dbReference>
<dbReference type="PANTHER" id="PTHR44591">
    <property type="entry name" value="STRESS RESPONSE REGULATOR PROTEIN 1"/>
    <property type="match status" value="1"/>
</dbReference>
<evidence type="ECO:0000259" key="5">
    <source>
        <dbReference type="PROSITE" id="PS50110"/>
    </source>
</evidence>
<evidence type="ECO:0000256" key="3">
    <source>
        <dbReference type="ARBA" id="ARBA00024867"/>
    </source>
</evidence>
<evidence type="ECO:0000256" key="2">
    <source>
        <dbReference type="ARBA" id="ARBA00022553"/>
    </source>
</evidence>
<dbReference type="Pfam" id="PF00072">
    <property type="entry name" value="Response_reg"/>
    <property type="match status" value="1"/>
</dbReference>
<name>A0A151AWK5_9FIRM</name>
<keyword evidence="7" id="KW-1185">Reference proteome</keyword>
<dbReference type="AlphaFoldDB" id="A0A151AWK5"/>
<dbReference type="GO" id="GO:0016740">
    <property type="term" value="F:transferase activity"/>
    <property type="evidence" value="ECO:0007669"/>
    <property type="project" value="UniProtKB-KW"/>
</dbReference>
<dbReference type="Gene3D" id="3.40.50.2300">
    <property type="match status" value="1"/>
</dbReference>